<sequence length="682" mass="74732">MTTDTPQLNGSSAAPSVGKLWEHPNPENTEMHRFKTHIAKTFKVKLDSYHDLWQWSVDNVPEFWGEVWSYTGVKASKSHSKVVDAKAPMFPRPAWYSGAELNFAENLLFPKGVNEDDVAVIAATEEQRERVTWKELREKVRLCANALKGKIQPGDRVAGYVGNHTEALVAMLATTSLGGVWSGISPDHGATAVLDRWAQLEPTILFADTAVFYNGRAHDSLSKLREFIGELPSLKHTIIIQKFLPTISADLADIPQASLLADFIASASGDKSPLTFKQLPPDHPVYILFSSGTTGKPKCIVHGAIGTLIQHKKEHFIHCDIGPKSVFFQFTTVTWMMWHWLVSGLASGATVVLYDGSPFRPLIDGSGDLAMPKLIDEFGVTHFGTSAKYLSVLEQNKALPLSKYPLKTLQAIYSTAAPLAPSTFDYVHANFPPLNLASITGGTDILSLFGAPCSLLPVHQGQIQCAGLGMSIIAFSPSGTPTPAGSPGDLVCTKPFPCQPVTFHGPNGEKAYFNSYFATFPGVWHHGDFIVIDPITRGLTMLGRSDGVLKPAGVRFGSAELYNVVLAEFPDIVEEALCVGRRREGKDMDESVLMFLVLKEEWKGKLDEALKKRVKDAVKTRLSIRHVPAVVEECPEIPVTSNGKKVEVVVKGIVCGWEEMRVGASVANRGCLEWFKEWARNN</sequence>
<evidence type="ECO:0000313" key="10">
    <source>
        <dbReference type="Proteomes" id="UP000298138"/>
    </source>
</evidence>
<evidence type="ECO:0000259" key="8">
    <source>
        <dbReference type="Pfam" id="PF16177"/>
    </source>
</evidence>
<dbReference type="GO" id="GO:0005524">
    <property type="term" value="F:ATP binding"/>
    <property type="evidence" value="ECO:0007669"/>
    <property type="project" value="UniProtKB-KW"/>
</dbReference>
<protein>
    <submittedName>
        <fullName evidence="9">Acetoacetate-CoA ligase</fullName>
    </submittedName>
</protein>
<dbReference type="AlphaFoldDB" id="A0A4S2N652"/>
<gene>
    <name evidence="9" type="ORF">EX30DRAFT_337263</name>
</gene>
<evidence type="ECO:0000259" key="6">
    <source>
        <dbReference type="Pfam" id="PF00501"/>
    </source>
</evidence>
<dbReference type="Proteomes" id="UP000298138">
    <property type="component" value="Unassembled WGS sequence"/>
</dbReference>
<feature type="region of interest" description="Disordered" evidence="5">
    <location>
        <begin position="1"/>
        <end position="28"/>
    </location>
</feature>
<evidence type="ECO:0000313" key="9">
    <source>
        <dbReference type="EMBL" id="TGZ84792.1"/>
    </source>
</evidence>
<dbReference type="GO" id="GO:0006629">
    <property type="term" value="P:lipid metabolic process"/>
    <property type="evidence" value="ECO:0007669"/>
    <property type="project" value="InterPro"/>
</dbReference>
<evidence type="ECO:0000256" key="2">
    <source>
        <dbReference type="ARBA" id="ARBA00022598"/>
    </source>
</evidence>
<feature type="domain" description="AMP-dependent synthetase/ligase" evidence="6">
    <location>
        <begin position="115"/>
        <end position="494"/>
    </location>
</feature>
<evidence type="ECO:0000256" key="3">
    <source>
        <dbReference type="ARBA" id="ARBA00022741"/>
    </source>
</evidence>
<dbReference type="InterPro" id="IPR000873">
    <property type="entry name" value="AMP-dep_synth/lig_dom"/>
</dbReference>
<keyword evidence="4" id="KW-0067">ATP-binding</keyword>
<keyword evidence="2 9" id="KW-0436">Ligase</keyword>
<reference evidence="9 10" key="1">
    <citation type="submission" date="2019-04" db="EMBL/GenBank/DDBJ databases">
        <title>Comparative genomics and transcriptomics to analyze fruiting body development in filamentous ascomycetes.</title>
        <authorList>
            <consortium name="DOE Joint Genome Institute"/>
            <person name="Lutkenhaus R."/>
            <person name="Traeger S."/>
            <person name="Breuer J."/>
            <person name="Kuo A."/>
            <person name="Lipzen A."/>
            <person name="Pangilinan J."/>
            <person name="Dilworth D."/>
            <person name="Sandor L."/>
            <person name="Poggeler S."/>
            <person name="Barry K."/>
            <person name="Grigoriev I.V."/>
            <person name="Nowrousian M."/>
        </authorList>
    </citation>
    <scope>NUCLEOTIDE SEQUENCE [LARGE SCALE GENOMIC DNA]</scope>
    <source>
        <strain evidence="9 10">CBS 389.68</strain>
    </source>
</reference>
<accession>A0A4S2N652</accession>
<dbReference type="InterPro" id="IPR032387">
    <property type="entry name" value="ACAS_N"/>
</dbReference>
<evidence type="ECO:0000259" key="7">
    <source>
        <dbReference type="Pfam" id="PF13193"/>
    </source>
</evidence>
<comment type="similarity">
    <text evidence="1">Belongs to the ATP-dependent AMP-binding enzyme family.</text>
</comment>
<dbReference type="STRING" id="341454.A0A4S2N652"/>
<dbReference type="InterPro" id="IPR020845">
    <property type="entry name" value="AMP-binding_CS"/>
</dbReference>
<evidence type="ECO:0000256" key="5">
    <source>
        <dbReference type="SAM" id="MobiDB-lite"/>
    </source>
</evidence>
<dbReference type="Pfam" id="PF16177">
    <property type="entry name" value="ACAS_N"/>
    <property type="match status" value="1"/>
</dbReference>
<dbReference type="Gene3D" id="3.30.300.30">
    <property type="match status" value="1"/>
</dbReference>
<dbReference type="InterPro" id="IPR025110">
    <property type="entry name" value="AMP-bd_C"/>
</dbReference>
<keyword evidence="10" id="KW-1185">Reference proteome</keyword>
<dbReference type="NCBIfam" id="NF002937">
    <property type="entry name" value="PRK03584.1"/>
    <property type="match status" value="1"/>
</dbReference>
<dbReference type="Gene3D" id="3.40.50.12780">
    <property type="entry name" value="N-terminal domain of ligase-like"/>
    <property type="match status" value="1"/>
</dbReference>
<dbReference type="PANTHER" id="PTHR42921">
    <property type="entry name" value="ACETOACETYL-COA SYNTHETASE"/>
    <property type="match status" value="1"/>
</dbReference>
<dbReference type="NCBIfam" id="TIGR01217">
    <property type="entry name" value="ac_ac_CoA_syn"/>
    <property type="match status" value="1"/>
</dbReference>
<keyword evidence="3" id="KW-0547">Nucleotide-binding</keyword>
<dbReference type="InterPro" id="IPR042099">
    <property type="entry name" value="ANL_N_sf"/>
</dbReference>
<dbReference type="EMBL" id="ML220112">
    <property type="protein sequence ID" value="TGZ84792.1"/>
    <property type="molecule type" value="Genomic_DNA"/>
</dbReference>
<feature type="compositionally biased region" description="Polar residues" evidence="5">
    <location>
        <begin position="1"/>
        <end position="14"/>
    </location>
</feature>
<dbReference type="Pfam" id="PF13193">
    <property type="entry name" value="AMP-binding_C"/>
    <property type="match status" value="1"/>
</dbReference>
<proteinExistence type="inferred from homology"/>
<organism evidence="9 10">
    <name type="scientific">Ascodesmis nigricans</name>
    <dbReference type="NCBI Taxonomy" id="341454"/>
    <lineage>
        <taxon>Eukaryota</taxon>
        <taxon>Fungi</taxon>
        <taxon>Dikarya</taxon>
        <taxon>Ascomycota</taxon>
        <taxon>Pezizomycotina</taxon>
        <taxon>Pezizomycetes</taxon>
        <taxon>Pezizales</taxon>
        <taxon>Ascodesmidaceae</taxon>
        <taxon>Ascodesmis</taxon>
    </lineage>
</organism>
<dbReference type="OrthoDB" id="10253869at2759"/>
<dbReference type="InParanoid" id="A0A4S2N652"/>
<feature type="domain" description="AMP-binding enzyme C-terminal" evidence="7">
    <location>
        <begin position="565"/>
        <end position="644"/>
    </location>
</feature>
<dbReference type="Pfam" id="PF00501">
    <property type="entry name" value="AMP-binding"/>
    <property type="match status" value="1"/>
</dbReference>
<name>A0A4S2N652_9PEZI</name>
<feature type="domain" description="Acetyl-coenzyme A synthetase N-terminal" evidence="8">
    <location>
        <begin position="49"/>
        <end position="106"/>
    </location>
</feature>
<evidence type="ECO:0000256" key="1">
    <source>
        <dbReference type="ARBA" id="ARBA00006432"/>
    </source>
</evidence>
<dbReference type="PROSITE" id="PS00455">
    <property type="entry name" value="AMP_BINDING"/>
    <property type="match status" value="1"/>
</dbReference>
<dbReference type="InterPro" id="IPR045851">
    <property type="entry name" value="AMP-bd_C_sf"/>
</dbReference>
<dbReference type="SUPFAM" id="SSF56801">
    <property type="entry name" value="Acetyl-CoA synthetase-like"/>
    <property type="match status" value="1"/>
</dbReference>
<dbReference type="GO" id="GO:0030729">
    <property type="term" value="F:acetoacetate-CoA ligase activity"/>
    <property type="evidence" value="ECO:0007669"/>
    <property type="project" value="InterPro"/>
</dbReference>
<dbReference type="InterPro" id="IPR005914">
    <property type="entry name" value="Acac_CoA_synth"/>
</dbReference>
<dbReference type="PANTHER" id="PTHR42921:SF1">
    <property type="entry name" value="ACETOACETYL-COA SYNTHETASE"/>
    <property type="match status" value="1"/>
</dbReference>
<evidence type="ECO:0000256" key="4">
    <source>
        <dbReference type="ARBA" id="ARBA00022840"/>
    </source>
</evidence>